<dbReference type="PANTHER" id="PTHR43130:SF15">
    <property type="entry name" value="THIJ_PFPI FAMILY PROTEIN (AFU_ORTHOLOGUE AFUA_5G14240)"/>
    <property type="match status" value="1"/>
</dbReference>
<feature type="chain" id="PRO_5046059328" description="DJ-1/PfpI domain-containing protein" evidence="1">
    <location>
        <begin position="25"/>
        <end position="289"/>
    </location>
</feature>
<keyword evidence="4" id="KW-1185">Reference proteome</keyword>
<evidence type="ECO:0000313" key="4">
    <source>
        <dbReference type="Proteomes" id="UP001642482"/>
    </source>
</evidence>
<accession>A0ABP0B0S6</accession>
<sequence length="289" mass="31207">MTRSTLSWAKTLGAMLMAAQLVVSQTANTPPPLTDAQKARVNRTVSVGYILFPGFEPLDVFGPLEILFSMSFYYNMSLALIAKEAGPVDARPPPHQMAAGAPPMDLSYMINPQVVATHTFENAPKLDLLLVPGGTGNLALAQHNDTSVERFIASRFNETEYVLSVCTGAVTLARSGILDGLRATSNKGAWVETTTVKSMTGGTVTWVPSARWVENPKVWTSSGVAAGMDMMYAFMKMYYGETNVDTLMNNIEYAPHTDASWDPFSVVHNVPGANKTRSLADCVGPVGYD</sequence>
<dbReference type="PANTHER" id="PTHR43130">
    <property type="entry name" value="ARAC-FAMILY TRANSCRIPTIONAL REGULATOR"/>
    <property type="match status" value="1"/>
</dbReference>
<name>A0ABP0B0S6_9PEZI</name>
<dbReference type="InterPro" id="IPR052158">
    <property type="entry name" value="INH-QAR"/>
</dbReference>
<gene>
    <name evidence="3" type="ORF">SEUCBS140593_001705</name>
</gene>
<dbReference type="Gene3D" id="3.40.50.880">
    <property type="match status" value="1"/>
</dbReference>
<evidence type="ECO:0000313" key="3">
    <source>
        <dbReference type="EMBL" id="CAK7213020.1"/>
    </source>
</evidence>
<dbReference type="InterPro" id="IPR002818">
    <property type="entry name" value="DJ-1/PfpI"/>
</dbReference>
<feature type="signal peptide" evidence="1">
    <location>
        <begin position="1"/>
        <end position="24"/>
    </location>
</feature>
<protein>
    <recommendedName>
        <fullName evidence="2">DJ-1/PfpI domain-containing protein</fullName>
    </recommendedName>
</protein>
<dbReference type="InterPro" id="IPR029062">
    <property type="entry name" value="Class_I_gatase-like"/>
</dbReference>
<comment type="caution">
    <text evidence="3">The sequence shown here is derived from an EMBL/GenBank/DDBJ whole genome shotgun (WGS) entry which is preliminary data.</text>
</comment>
<proteinExistence type="predicted"/>
<feature type="domain" description="DJ-1/PfpI" evidence="2">
    <location>
        <begin position="112"/>
        <end position="236"/>
    </location>
</feature>
<organism evidence="3 4">
    <name type="scientific">Sporothrix eucalyptigena</name>
    <dbReference type="NCBI Taxonomy" id="1812306"/>
    <lineage>
        <taxon>Eukaryota</taxon>
        <taxon>Fungi</taxon>
        <taxon>Dikarya</taxon>
        <taxon>Ascomycota</taxon>
        <taxon>Pezizomycotina</taxon>
        <taxon>Sordariomycetes</taxon>
        <taxon>Sordariomycetidae</taxon>
        <taxon>Ophiostomatales</taxon>
        <taxon>Ophiostomataceae</taxon>
        <taxon>Sporothrix</taxon>
    </lineage>
</organism>
<keyword evidence="1" id="KW-0732">Signal</keyword>
<reference evidence="3 4" key="1">
    <citation type="submission" date="2024-01" db="EMBL/GenBank/DDBJ databases">
        <authorList>
            <person name="Allen C."/>
            <person name="Tagirdzhanova G."/>
        </authorList>
    </citation>
    <scope>NUCLEOTIDE SEQUENCE [LARGE SCALE GENOMIC DNA]</scope>
</reference>
<dbReference type="CDD" id="cd03139">
    <property type="entry name" value="GATase1_PfpI_2"/>
    <property type="match status" value="1"/>
</dbReference>
<dbReference type="Pfam" id="PF01965">
    <property type="entry name" value="DJ-1_PfpI"/>
    <property type="match status" value="1"/>
</dbReference>
<dbReference type="EMBL" id="CAWUHD010000010">
    <property type="protein sequence ID" value="CAK7213020.1"/>
    <property type="molecule type" value="Genomic_DNA"/>
</dbReference>
<dbReference type="Proteomes" id="UP001642482">
    <property type="component" value="Unassembled WGS sequence"/>
</dbReference>
<evidence type="ECO:0000256" key="1">
    <source>
        <dbReference type="SAM" id="SignalP"/>
    </source>
</evidence>
<evidence type="ECO:0000259" key="2">
    <source>
        <dbReference type="Pfam" id="PF01965"/>
    </source>
</evidence>
<dbReference type="SUPFAM" id="SSF52317">
    <property type="entry name" value="Class I glutamine amidotransferase-like"/>
    <property type="match status" value="1"/>
</dbReference>